<reference evidence="11" key="2">
    <citation type="submission" date="2015-06" db="UniProtKB">
        <authorList>
            <consortium name="EnsemblMetazoa"/>
        </authorList>
    </citation>
    <scope>IDENTIFICATION</scope>
</reference>
<dbReference type="GO" id="GO:0005787">
    <property type="term" value="C:signal peptidase complex"/>
    <property type="evidence" value="ECO:0007669"/>
    <property type="project" value="UniProtKB-UniRule"/>
</dbReference>
<sequence>MNTFLARTNAVFAFALSILAALTFFCAMSTSYKKYGDVVPVKISTARESVRNLPNYQAGRETCDLGMLNFDLEADFTKAFDWNTKQLFLYLTAHYKTPANVINQVVLWDHILLRQPEAKLSLKNHNVKYYFWDDGHGLKNNPNVTLTLSMNVIPNAGMLPIFTVPTTHTFTFPNIYTN</sequence>
<dbReference type="Pfam" id="PF04573">
    <property type="entry name" value="SPC22"/>
    <property type="match status" value="1"/>
</dbReference>
<keyword evidence="5" id="KW-0735">Signal-anchor</keyword>
<dbReference type="OrthoDB" id="10261524at2759"/>
<evidence type="ECO:0000256" key="4">
    <source>
        <dbReference type="ARBA" id="ARBA00022824"/>
    </source>
</evidence>
<keyword evidence="3" id="KW-0812">Transmembrane</keyword>
<dbReference type="HOGENOM" id="CLU_068714_1_0_1"/>
<protein>
    <recommendedName>
        <fullName evidence="8 10">Signal peptidase complex subunit 3</fullName>
    </recommendedName>
</protein>
<proteinExistence type="inferred from homology"/>
<dbReference type="GO" id="GO:0006465">
    <property type="term" value="P:signal peptide processing"/>
    <property type="evidence" value="ECO:0007669"/>
    <property type="project" value="UniProtKB-UniRule"/>
</dbReference>
<evidence type="ECO:0000256" key="7">
    <source>
        <dbReference type="ARBA" id="ARBA00023136"/>
    </source>
</evidence>
<keyword evidence="7 10" id="KW-0472">Membrane</keyword>
<evidence type="ECO:0000313" key="11">
    <source>
        <dbReference type="EnsemblMetazoa" id="tetur01g07070.1"/>
    </source>
</evidence>
<reference evidence="12" key="1">
    <citation type="submission" date="2011-08" db="EMBL/GenBank/DDBJ databases">
        <authorList>
            <person name="Rombauts S."/>
        </authorList>
    </citation>
    <scope>NUCLEOTIDE SEQUENCE</scope>
    <source>
        <strain evidence="12">London</strain>
    </source>
</reference>
<evidence type="ECO:0000256" key="3">
    <source>
        <dbReference type="ARBA" id="ARBA00022692"/>
    </source>
</evidence>
<evidence type="ECO:0000256" key="9">
    <source>
        <dbReference type="ARBA" id="ARBA00046080"/>
    </source>
</evidence>
<dbReference type="eggNOG" id="KOG3372">
    <property type="taxonomic scope" value="Eukaryota"/>
</dbReference>
<comment type="function">
    <text evidence="9">Essential component of the signal peptidase complex (SPC) which catalyzes the cleavage of N-terminal signal sequences from nascent proteins as they are translocated into the lumen of the endoplasmic reticulum. Essential for the SPC catalytic activity, possibly by stabilizing and positioning the active center of the complex close to the lumenal surface.</text>
</comment>
<comment type="subcellular location">
    <subcellularLocation>
        <location evidence="1">Endoplasmic reticulum membrane</location>
        <topology evidence="1">Single-pass type II membrane protein</topology>
    </subcellularLocation>
</comment>
<evidence type="ECO:0000256" key="5">
    <source>
        <dbReference type="ARBA" id="ARBA00022968"/>
    </source>
</evidence>
<evidence type="ECO:0000256" key="1">
    <source>
        <dbReference type="ARBA" id="ARBA00004648"/>
    </source>
</evidence>
<dbReference type="KEGG" id="tut:107360996"/>
<dbReference type="PIRSF" id="PIRSF016089">
    <property type="entry name" value="SPC22"/>
    <property type="match status" value="1"/>
</dbReference>
<keyword evidence="4 10" id="KW-0256">Endoplasmic reticulum</keyword>
<dbReference type="EMBL" id="CAEY01000449">
    <property type="status" value="NOT_ANNOTATED_CDS"/>
    <property type="molecule type" value="Genomic_DNA"/>
</dbReference>
<organism evidence="11 12">
    <name type="scientific">Tetranychus urticae</name>
    <name type="common">Two-spotted spider mite</name>
    <dbReference type="NCBI Taxonomy" id="32264"/>
    <lineage>
        <taxon>Eukaryota</taxon>
        <taxon>Metazoa</taxon>
        <taxon>Ecdysozoa</taxon>
        <taxon>Arthropoda</taxon>
        <taxon>Chelicerata</taxon>
        <taxon>Arachnida</taxon>
        <taxon>Acari</taxon>
        <taxon>Acariformes</taxon>
        <taxon>Trombidiformes</taxon>
        <taxon>Prostigmata</taxon>
        <taxon>Eleutherengona</taxon>
        <taxon>Raphignathae</taxon>
        <taxon>Tetranychoidea</taxon>
        <taxon>Tetranychidae</taxon>
        <taxon>Tetranychus</taxon>
    </lineage>
</organism>
<dbReference type="Proteomes" id="UP000015104">
    <property type="component" value="Unassembled WGS sequence"/>
</dbReference>
<evidence type="ECO:0000256" key="6">
    <source>
        <dbReference type="ARBA" id="ARBA00022989"/>
    </source>
</evidence>
<keyword evidence="12" id="KW-1185">Reference proteome</keyword>
<evidence type="ECO:0000256" key="8">
    <source>
        <dbReference type="ARBA" id="ARBA00029556"/>
    </source>
</evidence>
<dbReference type="STRING" id="32264.T1JRJ1"/>
<accession>T1JRJ1</accession>
<dbReference type="GO" id="GO:0045047">
    <property type="term" value="P:protein targeting to ER"/>
    <property type="evidence" value="ECO:0007669"/>
    <property type="project" value="TreeGrafter"/>
</dbReference>
<evidence type="ECO:0000256" key="2">
    <source>
        <dbReference type="ARBA" id="ARBA00009289"/>
    </source>
</evidence>
<dbReference type="AlphaFoldDB" id="T1JRJ1"/>
<evidence type="ECO:0000256" key="10">
    <source>
        <dbReference type="PIRNR" id="PIRNR016089"/>
    </source>
</evidence>
<dbReference type="InterPro" id="IPR007653">
    <property type="entry name" value="SPC3"/>
</dbReference>
<dbReference type="OMA" id="FWDDGHG"/>
<comment type="similarity">
    <text evidence="2 10">Belongs to the SPCS3 family.</text>
</comment>
<dbReference type="EnsemblMetazoa" id="tetur01g07070.1">
    <property type="protein sequence ID" value="tetur01g07070.1"/>
    <property type="gene ID" value="tetur01g07070"/>
</dbReference>
<dbReference type="PANTHER" id="PTHR12804">
    <property type="entry name" value="MICROSOMAL SIGNAL PEPTIDASE 23 KD SUBUNIT SPC22/23"/>
    <property type="match status" value="1"/>
</dbReference>
<evidence type="ECO:0000313" key="12">
    <source>
        <dbReference type="Proteomes" id="UP000015104"/>
    </source>
</evidence>
<keyword evidence="6" id="KW-1133">Transmembrane helix</keyword>
<gene>
    <name evidence="11" type="primary">107360996</name>
</gene>
<name>T1JRJ1_TETUR</name>
<dbReference type="PANTHER" id="PTHR12804:SF0">
    <property type="entry name" value="SIGNAL PEPTIDASE COMPLEX SUBUNIT 3"/>
    <property type="match status" value="1"/>
</dbReference>